<dbReference type="Gene3D" id="3.40.50.1240">
    <property type="entry name" value="Phosphoglycerate mutase-like"/>
    <property type="match status" value="1"/>
</dbReference>
<organism evidence="1 2">
    <name type="scientific">Faecalibacterium prausnitzii</name>
    <dbReference type="NCBI Taxonomy" id="853"/>
    <lineage>
        <taxon>Bacteria</taxon>
        <taxon>Bacillati</taxon>
        <taxon>Bacillota</taxon>
        <taxon>Clostridia</taxon>
        <taxon>Eubacteriales</taxon>
        <taxon>Oscillospiraceae</taxon>
        <taxon>Faecalibacterium</taxon>
    </lineage>
</organism>
<dbReference type="SUPFAM" id="SSF53254">
    <property type="entry name" value="Phosphoglycerate mutase-like"/>
    <property type="match status" value="1"/>
</dbReference>
<dbReference type="InterPro" id="IPR029033">
    <property type="entry name" value="His_PPase_superfam"/>
</dbReference>
<dbReference type="EMBL" id="CYXN01000001">
    <property type="protein sequence ID" value="CUM73154.1"/>
    <property type="molecule type" value="Genomic_DNA"/>
</dbReference>
<dbReference type="EC" id="3.1.3.73" evidence="1"/>
<dbReference type="InterPro" id="IPR013078">
    <property type="entry name" value="His_Pase_superF_clade-1"/>
</dbReference>
<dbReference type="SMART" id="SM00855">
    <property type="entry name" value="PGAM"/>
    <property type="match status" value="1"/>
</dbReference>
<protein>
    <submittedName>
        <fullName evidence="1">Alpha-ribazole phosphatase</fullName>
        <ecNumber evidence="1">3.1.3.73</ecNumber>
    </submittedName>
</protein>
<dbReference type="CDD" id="cd07067">
    <property type="entry name" value="HP_PGM_like"/>
    <property type="match status" value="1"/>
</dbReference>
<dbReference type="RefSeq" id="WP_055184634.1">
    <property type="nucleotide sequence ID" value="NZ_CYXN01000001.1"/>
</dbReference>
<evidence type="ECO:0000313" key="2">
    <source>
        <dbReference type="Proteomes" id="UP000095649"/>
    </source>
</evidence>
<sequence length="199" mass="22205">MLIYLLRHGLTEYNAEKRYQGQMDIPLSAAGRAVLCRADISPKTVYITPLCRTRQTAEVLFPGAKLIEIAGLKEMCFGSFEGKNYIEMEHDPDYLAWVAANCESPCPDGETKAAFCERICAAFSALVDKALADGEEMLVILAHGGTQMAAMERYALPHKDYYEWCAPNAGGFVLDAKDWTAKRVLHLVKTVQYTKEARE</sequence>
<dbReference type="OrthoDB" id="9783269at2"/>
<proteinExistence type="predicted"/>
<dbReference type="GO" id="GO:0043755">
    <property type="term" value="F:alpha-ribazole phosphatase activity"/>
    <property type="evidence" value="ECO:0007669"/>
    <property type="project" value="UniProtKB-EC"/>
</dbReference>
<gene>
    <name evidence="1" type="primary">cobC_1</name>
    <name evidence="1" type="ORF">ERS852582_00275</name>
</gene>
<dbReference type="Pfam" id="PF00300">
    <property type="entry name" value="His_Phos_1"/>
    <property type="match status" value="1"/>
</dbReference>
<evidence type="ECO:0000313" key="1">
    <source>
        <dbReference type="EMBL" id="CUM73154.1"/>
    </source>
</evidence>
<dbReference type="AlphaFoldDB" id="A0A173R569"/>
<dbReference type="PANTHER" id="PTHR48100">
    <property type="entry name" value="BROAD-SPECIFICITY PHOSPHATASE YOR283W-RELATED"/>
    <property type="match status" value="1"/>
</dbReference>
<dbReference type="InterPro" id="IPR050275">
    <property type="entry name" value="PGM_Phosphatase"/>
</dbReference>
<keyword evidence="1" id="KW-0378">Hydrolase</keyword>
<accession>A0A173R569</accession>
<name>A0A173R569_9FIRM</name>
<reference evidence="1 2" key="1">
    <citation type="submission" date="2015-09" db="EMBL/GenBank/DDBJ databases">
        <authorList>
            <consortium name="Pathogen Informatics"/>
        </authorList>
    </citation>
    <scope>NUCLEOTIDE SEQUENCE [LARGE SCALE GENOMIC DNA]</scope>
    <source>
        <strain evidence="1 2">2789STDY5834970</strain>
    </source>
</reference>
<dbReference type="Proteomes" id="UP000095649">
    <property type="component" value="Unassembled WGS sequence"/>
</dbReference>